<feature type="region of interest" description="Disordered" evidence="1">
    <location>
        <begin position="176"/>
        <end position="253"/>
    </location>
</feature>
<feature type="compositionally biased region" description="Basic and acidic residues" evidence="1">
    <location>
        <begin position="198"/>
        <end position="210"/>
    </location>
</feature>
<feature type="compositionally biased region" description="Polar residues" evidence="1">
    <location>
        <begin position="234"/>
        <end position="251"/>
    </location>
</feature>
<feature type="region of interest" description="Disordered" evidence="1">
    <location>
        <begin position="758"/>
        <end position="785"/>
    </location>
</feature>
<gene>
    <name evidence="3" type="ORF">ACAOBT_LOCUS20694</name>
</gene>
<feature type="region of interest" description="Disordered" evidence="1">
    <location>
        <begin position="631"/>
        <end position="656"/>
    </location>
</feature>
<feature type="compositionally biased region" description="Basic and acidic residues" evidence="1">
    <location>
        <begin position="758"/>
        <end position="775"/>
    </location>
</feature>
<feature type="region of interest" description="Disordered" evidence="1">
    <location>
        <begin position="592"/>
        <end position="618"/>
    </location>
</feature>
<evidence type="ECO:0000256" key="2">
    <source>
        <dbReference type="SAM" id="Phobius"/>
    </source>
</evidence>
<name>A0A9P0LCX8_ACAOB</name>
<comment type="caution">
    <text evidence="3">The sequence shown here is derived from an EMBL/GenBank/DDBJ whole genome shotgun (WGS) entry which is preliminary data.</text>
</comment>
<keyword evidence="2" id="KW-1133">Transmembrane helix</keyword>
<feature type="compositionally biased region" description="Polar residues" evidence="1">
    <location>
        <begin position="313"/>
        <end position="324"/>
    </location>
</feature>
<dbReference type="Proteomes" id="UP001152888">
    <property type="component" value="Unassembled WGS sequence"/>
</dbReference>
<feature type="compositionally biased region" description="Basic and acidic residues" evidence="1">
    <location>
        <begin position="631"/>
        <end position="644"/>
    </location>
</feature>
<dbReference type="AlphaFoldDB" id="A0A9P0LCX8"/>
<feature type="region of interest" description="Disordered" evidence="1">
    <location>
        <begin position="525"/>
        <end position="544"/>
    </location>
</feature>
<organism evidence="3 4">
    <name type="scientific">Acanthoscelides obtectus</name>
    <name type="common">Bean weevil</name>
    <name type="synonym">Bruchus obtectus</name>
    <dbReference type="NCBI Taxonomy" id="200917"/>
    <lineage>
        <taxon>Eukaryota</taxon>
        <taxon>Metazoa</taxon>
        <taxon>Ecdysozoa</taxon>
        <taxon>Arthropoda</taxon>
        <taxon>Hexapoda</taxon>
        <taxon>Insecta</taxon>
        <taxon>Pterygota</taxon>
        <taxon>Neoptera</taxon>
        <taxon>Endopterygota</taxon>
        <taxon>Coleoptera</taxon>
        <taxon>Polyphaga</taxon>
        <taxon>Cucujiformia</taxon>
        <taxon>Chrysomeloidea</taxon>
        <taxon>Chrysomelidae</taxon>
        <taxon>Bruchinae</taxon>
        <taxon>Bruchini</taxon>
        <taxon>Acanthoscelides</taxon>
    </lineage>
</organism>
<accession>A0A9P0LCX8</accession>
<reference evidence="3" key="1">
    <citation type="submission" date="2022-03" db="EMBL/GenBank/DDBJ databases">
        <authorList>
            <person name="Sayadi A."/>
        </authorList>
    </citation>
    <scope>NUCLEOTIDE SEQUENCE</scope>
</reference>
<keyword evidence="2" id="KW-0812">Transmembrane</keyword>
<feature type="compositionally biased region" description="Basic and acidic residues" evidence="1">
    <location>
        <begin position="1"/>
        <end position="11"/>
    </location>
</feature>
<feature type="compositionally biased region" description="Acidic residues" evidence="1">
    <location>
        <begin position="776"/>
        <end position="785"/>
    </location>
</feature>
<dbReference type="EMBL" id="CAKOFQ010007136">
    <property type="protein sequence ID" value="CAH1992141.1"/>
    <property type="molecule type" value="Genomic_DNA"/>
</dbReference>
<evidence type="ECO:0000313" key="4">
    <source>
        <dbReference type="Proteomes" id="UP001152888"/>
    </source>
</evidence>
<evidence type="ECO:0000313" key="3">
    <source>
        <dbReference type="EMBL" id="CAH1992141.1"/>
    </source>
</evidence>
<feature type="compositionally biased region" description="Basic residues" evidence="1">
    <location>
        <begin position="526"/>
        <end position="538"/>
    </location>
</feature>
<feature type="transmembrane region" description="Helical" evidence="2">
    <location>
        <begin position="92"/>
        <end position="120"/>
    </location>
</feature>
<feature type="compositionally biased region" description="Basic residues" evidence="1">
    <location>
        <begin position="211"/>
        <end position="230"/>
    </location>
</feature>
<proteinExistence type="predicted"/>
<keyword evidence="2" id="KW-0472">Membrane</keyword>
<feature type="region of interest" description="Disordered" evidence="1">
    <location>
        <begin position="313"/>
        <end position="334"/>
    </location>
</feature>
<protein>
    <submittedName>
        <fullName evidence="3">Uncharacterized protein</fullName>
    </submittedName>
</protein>
<dbReference type="OrthoDB" id="6758335at2759"/>
<feature type="region of interest" description="Disordered" evidence="1">
    <location>
        <begin position="1"/>
        <end position="32"/>
    </location>
</feature>
<evidence type="ECO:0000256" key="1">
    <source>
        <dbReference type="SAM" id="MobiDB-lite"/>
    </source>
</evidence>
<feature type="compositionally biased region" description="Polar residues" evidence="1">
    <location>
        <begin position="592"/>
        <end position="601"/>
    </location>
</feature>
<keyword evidence="4" id="KW-1185">Reference proteome</keyword>
<sequence>MSLPDTDKSDTDISSNPSWSVIGETDDSRQDSLQNIVIQPDIDNTHGLDEENRASDIDSSFITIPEDAAWTIDPNDHVPPARKLKKNKSKTIYSEPLSIVTIIASILTITGITILCMLFPQDIDTQSHEQVHKAYVEVVSRTDKTIPEVINKTSEVLKVVAETNLLDKIHDRLECDDGGECSKEDDTCPADGEATDSDTDHDGFDHFPGKREKKGSWKKTRSKLTPKKSKKQDGVSNNTKESTKTEMTSHPQKVHEVNNVTKLVEQTSSVNARSQSNAVNNKTSSLKTYKKVMDRQTKDLVKETNELLVSTMNETSNRPQSAPFSNKKVTKKVDPTKEPALDLIRLMTNGTGRHQEIEELRKRRECAGNDYRRRIDLIKQEFRDEVMPTRYIDFSQRSQKIRMIRQKYVAFLKMHRERYLAQLRRYREDKQKLVDEICLRVQESTNQKDASVGNYAVLLDGYDFRQTLKNLACNEASSGISHMENLMSIRDTAEDSVKYQSADHKLSEIGSASRSQNLNVMANYSTKHHSGSKTSLKKKPSDKNNEKLAHIVECPLVEEVVGNMMSNLSQLSTSFSNLNDRISKSNAMLDSGFAEQTGSNSKIEENSNDSSSGQQKKESIIQIRNEHLKKGDTWLESEEPHSIDKSSLGKKTEELDTKKSLANQRITIKTPTEMLKEDLINNNNIDAKKDTDDAELEEGKKDGDNLKAQRWRYKTPSEFSEEHIKDGHLDNWDARNRLVVPTKWRERMSIIQMSNEDHKKGDTLLESEVSNKKETSEEDTAEEDLPQGQFKVVTKREGRKRDIYEAAFDENGQKIKEKEITRWGLQKRMRSPQSFVFSKQDPKTVVKEKFSFKGQL</sequence>
<feature type="compositionally biased region" description="Basic and acidic residues" evidence="1">
    <location>
        <begin position="176"/>
        <end position="186"/>
    </location>
</feature>